<accession>A0ABP9S097</accession>
<name>A0ABP9S097_9GAMM</name>
<evidence type="ECO:0000313" key="3">
    <source>
        <dbReference type="Proteomes" id="UP001501600"/>
    </source>
</evidence>
<dbReference type="EMBL" id="BAABLF010000006">
    <property type="protein sequence ID" value="GAA5189262.1"/>
    <property type="molecule type" value="Genomic_DNA"/>
</dbReference>
<reference evidence="3" key="1">
    <citation type="journal article" date="2019" name="Int. J. Syst. Evol. Microbiol.">
        <title>The Global Catalogue of Microorganisms (GCM) 10K type strain sequencing project: providing services to taxonomists for standard genome sequencing and annotation.</title>
        <authorList>
            <consortium name="The Broad Institute Genomics Platform"/>
            <consortium name="The Broad Institute Genome Sequencing Center for Infectious Disease"/>
            <person name="Wu L."/>
            <person name="Ma J."/>
        </authorList>
    </citation>
    <scope>NUCLEOTIDE SEQUENCE [LARGE SCALE GENOMIC DNA]</scope>
    <source>
        <strain evidence="3">JCM 18720</strain>
    </source>
</reference>
<sequence>MRGVLEHHKVAGDERQDNEDKQPQFPFFHGIDPFPEQSLSVTVTAAADPAQVGNIPAGKEMAGTARIDTTGR</sequence>
<evidence type="ECO:0000256" key="1">
    <source>
        <dbReference type="SAM" id="MobiDB-lite"/>
    </source>
</evidence>
<evidence type="ECO:0000313" key="2">
    <source>
        <dbReference type="EMBL" id="GAA5189262.1"/>
    </source>
</evidence>
<keyword evidence="3" id="KW-1185">Reference proteome</keyword>
<proteinExistence type="predicted"/>
<feature type="region of interest" description="Disordered" evidence="1">
    <location>
        <begin position="53"/>
        <end position="72"/>
    </location>
</feature>
<dbReference type="Proteomes" id="UP001501600">
    <property type="component" value="Unassembled WGS sequence"/>
</dbReference>
<protein>
    <submittedName>
        <fullName evidence="2">Uncharacterized protein</fullName>
    </submittedName>
</protein>
<feature type="compositionally biased region" description="Basic and acidic residues" evidence="1">
    <location>
        <begin position="1"/>
        <end position="22"/>
    </location>
</feature>
<feature type="region of interest" description="Disordered" evidence="1">
    <location>
        <begin position="1"/>
        <end position="29"/>
    </location>
</feature>
<organism evidence="2 3">
    <name type="scientific">Ferrimonas gelatinilytica</name>
    <dbReference type="NCBI Taxonomy" id="1255257"/>
    <lineage>
        <taxon>Bacteria</taxon>
        <taxon>Pseudomonadati</taxon>
        <taxon>Pseudomonadota</taxon>
        <taxon>Gammaproteobacteria</taxon>
        <taxon>Alteromonadales</taxon>
        <taxon>Ferrimonadaceae</taxon>
        <taxon>Ferrimonas</taxon>
    </lineage>
</organism>
<comment type="caution">
    <text evidence="2">The sequence shown here is derived from an EMBL/GenBank/DDBJ whole genome shotgun (WGS) entry which is preliminary data.</text>
</comment>
<gene>
    <name evidence="2" type="ORF">GCM10025772_11240</name>
</gene>